<keyword evidence="4 6" id="KW-0378">Hydrolase</keyword>
<evidence type="ECO:0000256" key="4">
    <source>
        <dbReference type="ARBA" id="ARBA00022801"/>
    </source>
</evidence>
<proteinExistence type="inferred from homology"/>
<comment type="subunit">
    <text evidence="6">Heterooligomer composed of large and small subunits.</text>
</comment>
<dbReference type="NCBIfam" id="NF002139">
    <property type="entry name" value="PRK00977.1-3"/>
    <property type="match status" value="1"/>
</dbReference>
<evidence type="ECO:0000256" key="2">
    <source>
        <dbReference type="ARBA" id="ARBA00022490"/>
    </source>
</evidence>
<dbReference type="GO" id="GO:0009318">
    <property type="term" value="C:exodeoxyribonuclease VII complex"/>
    <property type="evidence" value="ECO:0007669"/>
    <property type="project" value="UniProtKB-UniRule"/>
</dbReference>
<evidence type="ECO:0000256" key="1">
    <source>
        <dbReference type="ARBA" id="ARBA00009998"/>
    </source>
</evidence>
<keyword evidence="5 6" id="KW-0269">Exonuclease</keyword>
<reference evidence="7" key="2">
    <citation type="submission" date="2020-09" db="EMBL/GenBank/DDBJ databases">
        <authorList>
            <person name="Sun Q."/>
            <person name="Zhou Y."/>
        </authorList>
    </citation>
    <scope>NUCLEOTIDE SEQUENCE</scope>
    <source>
        <strain evidence="7">CGMCC 1.15254</strain>
    </source>
</reference>
<dbReference type="InterPro" id="IPR003761">
    <property type="entry name" value="Exonuc_VII_S"/>
</dbReference>
<dbReference type="GO" id="GO:0005829">
    <property type="term" value="C:cytosol"/>
    <property type="evidence" value="ECO:0007669"/>
    <property type="project" value="TreeGrafter"/>
</dbReference>
<evidence type="ECO:0000256" key="3">
    <source>
        <dbReference type="ARBA" id="ARBA00022722"/>
    </source>
</evidence>
<gene>
    <name evidence="6" type="primary">xseB</name>
    <name evidence="7" type="ORF">GCM10011332_12610</name>
</gene>
<keyword evidence="3 6" id="KW-0540">Nuclease</keyword>
<dbReference type="Proteomes" id="UP000632498">
    <property type="component" value="Unassembled WGS sequence"/>
</dbReference>
<comment type="subcellular location">
    <subcellularLocation>
        <location evidence="6">Cytoplasm</location>
    </subcellularLocation>
</comment>
<evidence type="ECO:0000313" key="8">
    <source>
        <dbReference type="Proteomes" id="UP000632498"/>
    </source>
</evidence>
<dbReference type="EMBL" id="BMHV01000007">
    <property type="protein sequence ID" value="GGF60383.1"/>
    <property type="molecule type" value="Genomic_DNA"/>
</dbReference>
<accession>A0A917BYG7</accession>
<dbReference type="Gene3D" id="1.10.287.1040">
    <property type="entry name" value="Exonuclease VII, small subunit"/>
    <property type="match status" value="1"/>
</dbReference>
<dbReference type="PANTHER" id="PTHR34137:SF1">
    <property type="entry name" value="EXODEOXYRIBONUCLEASE 7 SMALL SUBUNIT"/>
    <property type="match status" value="1"/>
</dbReference>
<sequence>MSQTEIENLSFEEALSQLEEIVRQLESGSGKLDDAITAYEKGALLKRHCEAKLAEAKAKVDKISLAPDGSVSAQPTEIS</sequence>
<evidence type="ECO:0000313" key="7">
    <source>
        <dbReference type="EMBL" id="GGF60383.1"/>
    </source>
</evidence>
<dbReference type="PANTHER" id="PTHR34137">
    <property type="entry name" value="EXODEOXYRIBONUCLEASE 7 SMALL SUBUNIT"/>
    <property type="match status" value="1"/>
</dbReference>
<dbReference type="Pfam" id="PF02609">
    <property type="entry name" value="Exonuc_VII_S"/>
    <property type="match status" value="1"/>
</dbReference>
<dbReference type="SUPFAM" id="SSF116842">
    <property type="entry name" value="XseB-like"/>
    <property type="match status" value="1"/>
</dbReference>
<comment type="function">
    <text evidence="6">Bidirectionally degrades single-stranded DNA into large acid-insoluble oligonucleotides, which are then degraded further into small acid-soluble oligonucleotides.</text>
</comment>
<name>A0A917BYG7_9PROT</name>
<keyword evidence="2 6" id="KW-0963">Cytoplasm</keyword>
<comment type="similarity">
    <text evidence="1 6">Belongs to the XseB family.</text>
</comment>
<reference evidence="7" key="1">
    <citation type="journal article" date="2014" name="Int. J. Syst. Evol. Microbiol.">
        <title>Complete genome sequence of Corynebacterium casei LMG S-19264T (=DSM 44701T), isolated from a smear-ripened cheese.</title>
        <authorList>
            <consortium name="US DOE Joint Genome Institute (JGI-PGF)"/>
            <person name="Walter F."/>
            <person name="Albersmeier A."/>
            <person name="Kalinowski J."/>
            <person name="Ruckert C."/>
        </authorList>
    </citation>
    <scope>NUCLEOTIDE SEQUENCE</scope>
    <source>
        <strain evidence="7">CGMCC 1.15254</strain>
    </source>
</reference>
<dbReference type="RefSeq" id="WP_188662913.1">
    <property type="nucleotide sequence ID" value="NZ_BMHV01000007.1"/>
</dbReference>
<evidence type="ECO:0000256" key="5">
    <source>
        <dbReference type="ARBA" id="ARBA00022839"/>
    </source>
</evidence>
<protein>
    <recommendedName>
        <fullName evidence="6">Exodeoxyribonuclease 7 small subunit</fullName>
        <ecNumber evidence="6">3.1.11.6</ecNumber>
    </recommendedName>
    <alternativeName>
        <fullName evidence="6">Exodeoxyribonuclease VII small subunit</fullName>
        <shortName evidence="6">Exonuclease VII small subunit</shortName>
    </alternativeName>
</protein>
<evidence type="ECO:0000256" key="6">
    <source>
        <dbReference type="HAMAP-Rule" id="MF_00337"/>
    </source>
</evidence>
<dbReference type="GO" id="GO:0006308">
    <property type="term" value="P:DNA catabolic process"/>
    <property type="evidence" value="ECO:0007669"/>
    <property type="project" value="UniProtKB-UniRule"/>
</dbReference>
<dbReference type="HAMAP" id="MF_00337">
    <property type="entry name" value="Exonuc_7_S"/>
    <property type="match status" value="1"/>
</dbReference>
<dbReference type="NCBIfam" id="TIGR01280">
    <property type="entry name" value="xseB"/>
    <property type="match status" value="1"/>
</dbReference>
<dbReference type="GO" id="GO:0008855">
    <property type="term" value="F:exodeoxyribonuclease VII activity"/>
    <property type="evidence" value="ECO:0007669"/>
    <property type="project" value="UniProtKB-UniRule"/>
</dbReference>
<dbReference type="AlphaFoldDB" id="A0A917BYG7"/>
<comment type="catalytic activity">
    <reaction evidence="6">
        <text>Exonucleolytic cleavage in either 5'- to 3'- or 3'- to 5'-direction to yield nucleoside 5'-phosphates.</text>
        <dbReference type="EC" id="3.1.11.6"/>
    </reaction>
</comment>
<dbReference type="InterPro" id="IPR037004">
    <property type="entry name" value="Exonuc_VII_ssu_sf"/>
</dbReference>
<organism evidence="7 8">
    <name type="scientific">Terasakiella brassicae</name>
    <dbReference type="NCBI Taxonomy" id="1634917"/>
    <lineage>
        <taxon>Bacteria</taxon>
        <taxon>Pseudomonadati</taxon>
        <taxon>Pseudomonadota</taxon>
        <taxon>Alphaproteobacteria</taxon>
        <taxon>Rhodospirillales</taxon>
        <taxon>Terasakiellaceae</taxon>
        <taxon>Terasakiella</taxon>
    </lineage>
</organism>
<dbReference type="EC" id="3.1.11.6" evidence="6"/>
<keyword evidence="8" id="KW-1185">Reference proteome</keyword>
<comment type="caution">
    <text evidence="7">The sequence shown here is derived from an EMBL/GenBank/DDBJ whole genome shotgun (WGS) entry which is preliminary data.</text>
</comment>